<organism evidence="2 3">
    <name type="scientific">Sinomicrobium weinanense</name>
    <dbReference type="NCBI Taxonomy" id="2842200"/>
    <lineage>
        <taxon>Bacteria</taxon>
        <taxon>Pseudomonadati</taxon>
        <taxon>Bacteroidota</taxon>
        <taxon>Flavobacteriia</taxon>
        <taxon>Flavobacteriales</taxon>
        <taxon>Flavobacteriaceae</taxon>
        <taxon>Sinomicrobium</taxon>
    </lineage>
</organism>
<comment type="caution">
    <text evidence="2">The sequence shown here is derived from an EMBL/GenBank/DDBJ whole genome shotgun (WGS) entry which is preliminary data.</text>
</comment>
<dbReference type="Gene3D" id="2.10.109.10">
    <property type="entry name" value="Umud Fragment, subunit A"/>
    <property type="match status" value="1"/>
</dbReference>
<accession>A0A926PZY4</accession>
<dbReference type="Proteomes" id="UP000653730">
    <property type="component" value="Unassembled WGS sequence"/>
</dbReference>
<feature type="domain" description="Peptidase S26" evidence="1">
    <location>
        <begin position="3"/>
        <end position="94"/>
    </location>
</feature>
<dbReference type="Pfam" id="PF10502">
    <property type="entry name" value="Peptidase_S26"/>
    <property type="match status" value="1"/>
</dbReference>
<dbReference type="InterPro" id="IPR019533">
    <property type="entry name" value="Peptidase_S26"/>
</dbReference>
<reference evidence="2 3" key="1">
    <citation type="submission" date="2020-09" db="EMBL/GenBank/DDBJ databases">
        <title>Sinomicrobium weinanense sp. nov., a halophilic bacteria isolated from saline-alkali soil.</title>
        <authorList>
            <person name="Wu P."/>
            <person name="Ren H."/>
            <person name="Mei Y."/>
            <person name="Liang Y."/>
            <person name="Chen Z."/>
        </authorList>
    </citation>
    <scope>NUCLEOTIDE SEQUENCE [LARGE SCALE GENOMIC DNA]</scope>
    <source>
        <strain evidence="2 3">FJxs</strain>
    </source>
</reference>
<dbReference type="InterPro" id="IPR036286">
    <property type="entry name" value="LexA/Signal_pep-like_sf"/>
</dbReference>
<sequence length="105" mass="11937">MKKVILIILLFAGIVFLTGYFIGQTGILRIYTIPTTGNEPNLRVNSIIAVSNLVNFNRGDFACFRHKDKTLGKQTYVFRLMGMGNDIIEIKNGTRLHNHLTWPEL</sequence>
<dbReference type="AlphaFoldDB" id="A0A926PZY4"/>
<evidence type="ECO:0000259" key="1">
    <source>
        <dbReference type="Pfam" id="PF10502"/>
    </source>
</evidence>
<evidence type="ECO:0000313" key="2">
    <source>
        <dbReference type="EMBL" id="MBC9794423.1"/>
    </source>
</evidence>
<dbReference type="GO" id="GO:0006465">
    <property type="term" value="P:signal peptide processing"/>
    <property type="evidence" value="ECO:0007669"/>
    <property type="project" value="InterPro"/>
</dbReference>
<dbReference type="EMBL" id="JACVDC010000001">
    <property type="protein sequence ID" value="MBC9794423.1"/>
    <property type="molecule type" value="Genomic_DNA"/>
</dbReference>
<dbReference type="SUPFAM" id="SSF51306">
    <property type="entry name" value="LexA/Signal peptidase"/>
    <property type="match status" value="1"/>
</dbReference>
<name>A0A926PZY4_9FLAO</name>
<keyword evidence="3" id="KW-1185">Reference proteome</keyword>
<evidence type="ECO:0000313" key="3">
    <source>
        <dbReference type="Proteomes" id="UP000653730"/>
    </source>
</evidence>
<protein>
    <recommendedName>
        <fullName evidence="1">Peptidase S26 domain-containing protein</fullName>
    </recommendedName>
</protein>
<gene>
    <name evidence="2" type="ORF">IBL28_00470</name>
</gene>
<dbReference type="GO" id="GO:0004252">
    <property type="term" value="F:serine-type endopeptidase activity"/>
    <property type="evidence" value="ECO:0007669"/>
    <property type="project" value="InterPro"/>
</dbReference>
<proteinExistence type="predicted"/>
<dbReference type="RefSeq" id="WP_187963579.1">
    <property type="nucleotide sequence ID" value="NZ_JACVDC010000001.1"/>
</dbReference>